<dbReference type="AlphaFoldDB" id="A0A841FBL3"/>
<comment type="caution">
    <text evidence="4">The sequence shown here is derived from an EMBL/GenBank/DDBJ whole genome shotgun (WGS) entry which is preliminary data.</text>
</comment>
<dbReference type="InterPro" id="IPR038186">
    <property type="entry name" value="CHAD_dom_sf"/>
</dbReference>
<dbReference type="Gene3D" id="2.40.320.10">
    <property type="entry name" value="Hypothetical Protein Pfu-838710-001"/>
    <property type="match status" value="1"/>
</dbReference>
<feature type="domain" description="CYTH" evidence="2">
    <location>
        <begin position="9"/>
        <end position="201"/>
    </location>
</feature>
<name>A0A841FBL3_9ACTN</name>
<reference evidence="4 5" key="1">
    <citation type="submission" date="2020-08" db="EMBL/GenBank/DDBJ databases">
        <title>Genomic Encyclopedia of Type Strains, Phase IV (KMG-IV): sequencing the most valuable type-strain genomes for metagenomic binning, comparative biology and taxonomic classification.</title>
        <authorList>
            <person name="Goeker M."/>
        </authorList>
    </citation>
    <scope>NUCLEOTIDE SEQUENCE [LARGE SCALE GENOMIC DNA]</scope>
    <source>
        <strain evidence="4 5">YIM 65646</strain>
    </source>
</reference>
<dbReference type="PROSITE" id="PS51707">
    <property type="entry name" value="CYTH"/>
    <property type="match status" value="1"/>
</dbReference>
<organism evidence="4 5">
    <name type="scientific">Phytomonospora endophytica</name>
    <dbReference type="NCBI Taxonomy" id="714109"/>
    <lineage>
        <taxon>Bacteria</taxon>
        <taxon>Bacillati</taxon>
        <taxon>Actinomycetota</taxon>
        <taxon>Actinomycetes</taxon>
        <taxon>Micromonosporales</taxon>
        <taxon>Micromonosporaceae</taxon>
        <taxon>Phytomonospora</taxon>
    </lineage>
</organism>
<dbReference type="Proteomes" id="UP000548476">
    <property type="component" value="Unassembled WGS sequence"/>
</dbReference>
<accession>A0A841FBL3</accession>
<protein>
    <submittedName>
        <fullName evidence="4">CHAD domain-containing protein</fullName>
    </submittedName>
</protein>
<dbReference type="SMART" id="SM00880">
    <property type="entry name" value="CHAD"/>
    <property type="match status" value="1"/>
</dbReference>
<dbReference type="InterPro" id="IPR033469">
    <property type="entry name" value="CYTH-like_dom_sf"/>
</dbReference>
<dbReference type="EMBL" id="JACHGT010000003">
    <property type="protein sequence ID" value="MBB6033646.1"/>
    <property type="molecule type" value="Genomic_DNA"/>
</dbReference>
<evidence type="ECO:0000259" key="3">
    <source>
        <dbReference type="PROSITE" id="PS51708"/>
    </source>
</evidence>
<dbReference type="InterPro" id="IPR023577">
    <property type="entry name" value="CYTH_domain"/>
</dbReference>
<dbReference type="PANTHER" id="PTHR39339">
    <property type="entry name" value="SLR1444 PROTEIN"/>
    <property type="match status" value="1"/>
</dbReference>
<dbReference type="Gene3D" id="1.40.20.10">
    <property type="entry name" value="CHAD domain"/>
    <property type="match status" value="1"/>
</dbReference>
<dbReference type="PROSITE" id="PS51708">
    <property type="entry name" value="CHAD"/>
    <property type="match status" value="1"/>
</dbReference>
<evidence type="ECO:0000313" key="4">
    <source>
        <dbReference type="EMBL" id="MBB6033646.1"/>
    </source>
</evidence>
<gene>
    <name evidence="4" type="ORF">HNR73_001496</name>
</gene>
<evidence type="ECO:0000313" key="5">
    <source>
        <dbReference type="Proteomes" id="UP000548476"/>
    </source>
</evidence>
<feature type="compositionally biased region" description="Low complexity" evidence="1">
    <location>
        <begin position="493"/>
        <end position="524"/>
    </location>
</feature>
<dbReference type="CDD" id="cd07374">
    <property type="entry name" value="CYTH-like_Pase"/>
    <property type="match status" value="1"/>
</dbReference>
<evidence type="ECO:0000256" key="1">
    <source>
        <dbReference type="SAM" id="MobiDB-lite"/>
    </source>
</evidence>
<feature type="domain" description="CHAD" evidence="3">
    <location>
        <begin position="209"/>
        <end position="483"/>
    </location>
</feature>
<dbReference type="SMART" id="SM01118">
    <property type="entry name" value="CYTH"/>
    <property type="match status" value="1"/>
</dbReference>
<evidence type="ECO:0000259" key="2">
    <source>
        <dbReference type="PROSITE" id="PS51707"/>
    </source>
</evidence>
<feature type="region of interest" description="Disordered" evidence="1">
    <location>
        <begin position="485"/>
        <end position="540"/>
    </location>
</feature>
<dbReference type="InterPro" id="IPR007899">
    <property type="entry name" value="CHAD_dom"/>
</dbReference>
<dbReference type="SUPFAM" id="SSF55154">
    <property type="entry name" value="CYTH-like phosphatases"/>
    <property type="match status" value="1"/>
</dbReference>
<dbReference type="PANTHER" id="PTHR39339:SF1">
    <property type="entry name" value="CHAD DOMAIN-CONTAINING PROTEIN"/>
    <property type="match status" value="1"/>
</dbReference>
<dbReference type="Pfam" id="PF01928">
    <property type="entry name" value="CYTH"/>
    <property type="match status" value="1"/>
</dbReference>
<dbReference type="Pfam" id="PF05235">
    <property type="entry name" value="CHAD"/>
    <property type="match status" value="1"/>
</dbReference>
<feature type="compositionally biased region" description="Polar residues" evidence="1">
    <location>
        <begin position="525"/>
        <end position="540"/>
    </location>
</feature>
<proteinExistence type="predicted"/>
<sequence>MADADTARTVETERKYDVDPGFATPDLAGVATVGEPRTFTLRAVYHDTHDLRLQAGGLTFRRREGGPDAGWHLKLPAAKDTRVELHAPLDSAATPPGELAGLLFAHTRGRPLEPVATLTTVRTVRPLLDGGGRVLAELADDDVRAERADGQAAHWREVEVELVHGPPEILKTVGKRLRAAGAERASSASKLARALGDAVPAPTRPGGHEGTAGAAVTAYLARQLAAILTHDPLARRAEFDAVHRMRVAVRRIRSTLKSYRSVIDRERTTELRAELRWLAGELGTVRDLEVLRMRFTARLATLDARLARPNAWLADIDRREAEAYRALNTTLSGRRYLTILNGLDAIVTVPPFTKRAGHDDARELRRRTRRAWRKFAGAYESASTDEARHDARKLAKQARYAAEAARPVLGAPATDMARDAEKMQEALGGFQDGQIAMADLREALTGVTDPSEAFTLGVLYGIERREAYAALDGVAAVWASITPHAKTTKARSRSGGSLPLGSLRAAASTSSTAVSSTDSSPSRTVNVPSEPLTSTAGATS</sequence>
<keyword evidence="5" id="KW-1185">Reference proteome</keyword>